<proteinExistence type="predicted"/>
<comment type="caution">
    <text evidence="1">The sequence shown here is derived from an EMBL/GenBank/DDBJ whole genome shotgun (WGS) entry which is preliminary data.</text>
</comment>
<keyword evidence="2" id="KW-1185">Reference proteome</keyword>
<dbReference type="Proteomes" id="UP001608902">
    <property type="component" value="Unassembled WGS sequence"/>
</dbReference>
<organism evidence="1 2">
    <name type="scientific">Gnathostoma spinigerum</name>
    <dbReference type="NCBI Taxonomy" id="75299"/>
    <lineage>
        <taxon>Eukaryota</taxon>
        <taxon>Metazoa</taxon>
        <taxon>Ecdysozoa</taxon>
        <taxon>Nematoda</taxon>
        <taxon>Chromadorea</taxon>
        <taxon>Rhabditida</taxon>
        <taxon>Spirurina</taxon>
        <taxon>Gnathostomatomorpha</taxon>
        <taxon>Gnathostomatoidea</taxon>
        <taxon>Gnathostomatidae</taxon>
        <taxon>Gnathostoma</taxon>
    </lineage>
</organism>
<accession>A0ABD6EQL8</accession>
<dbReference type="AlphaFoldDB" id="A0ABD6EQL8"/>
<evidence type="ECO:0000313" key="1">
    <source>
        <dbReference type="EMBL" id="MFH4979303.1"/>
    </source>
</evidence>
<protein>
    <submittedName>
        <fullName evidence="1">Uncharacterized protein</fullName>
    </submittedName>
</protein>
<sequence>MAFRSDCSNAPTGKPVYETLSSCANKEMRTRTQTFTVQCRKNQYIVSSADNTNTVPFIFDAKLCHEDGSSEFCSKESNEHCYSFAPFAFCCAYNTEGTTEYPIFSKFRISGIDHNNNVIKQTFPDPPPINCNLGGKRKETEWYYSLNDGKEPACYARRRTCDRPGVPQVRVKQTFHTAKECMDKTLPFNILKYTLNCGRNLGVVFVNNEPLIAKGDACRNYFDSDICNRDELCFGNKIFRYCCSPKAAAGRIVYSFAGKEYTRIQNMRSRTGMNSSVSITAN</sequence>
<reference evidence="1 2" key="1">
    <citation type="submission" date="2024-08" db="EMBL/GenBank/DDBJ databases">
        <title>Gnathostoma spinigerum genome.</title>
        <authorList>
            <person name="Gonzalez-Bertolin B."/>
            <person name="Monzon S."/>
            <person name="Zaballos A."/>
            <person name="Jimenez P."/>
            <person name="Dekumyoy P."/>
            <person name="Varona S."/>
            <person name="Cuesta I."/>
            <person name="Sumanam S."/>
            <person name="Adisakwattana P."/>
            <person name="Gasser R.B."/>
            <person name="Hernandez-Gonzalez A."/>
            <person name="Young N.D."/>
            <person name="Perteguer M.J."/>
        </authorList>
    </citation>
    <scope>NUCLEOTIDE SEQUENCE [LARGE SCALE GENOMIC DNA]</scope>
    <source>
        <strain evidence="1">AL3</strain>
        <tissue evidence="1">Liver</tissue>
    </source>
</reference>
<name>A0ABD6EQL8_9BILA</name>
<gene>
    <name evidence="1" type="ORF">AB6A40_006012</name>
</gene>
<dbReference type="EMBL" id="JBGFUD010004036">
    <property type="protein sequence ID" value="MFH4979303.1"/>
    <property type="molecule type" value="Genomic_DNA"/>
</dbReference>
<evidence type="ECO:0000313" key="2">
    <source>
        <dbReference type="Proteomes" id="UP001608902"/>
    </source>
</evidence>